<evidence type="ECO:0000313" key="3">
    <source>
        <dbReference type="EMBL" id="EPE33855.1"/>
    </source>
</evidence>
<dbReference type="Pfam" id="PF04818">
    <property type="entry name" value="CID"/>
    <property type="match status" value="1"/>
</dbReference>
<evidence type="ECO:0000256" key="1">
    <source>
        <dbReference type="SAM" id="MobiDB-lite"/>
    </source>
</evidence>
<dbReference type="OMA" id="NYQGQWP"/>
<dbReference type="PANTHER" id="PTHR12323">
    <property type="entry name" value="SR-RELATED CTD ASSOCIATED FACTOR 6"/>
    <property type="match status" value="1"/>
</dbReference>
<evidence type="ECO:0000313" key="4">
    <source>
        <dbReference type="Proteomes" id="UP000016922"/>
    </source>
</evidence>
<dbReference type="InterPro" id="IPR006569">
    <property type="entry name" value="CID_dom"/>
</dbReference>
<dbReference type="PROSITE" id="PS51391">
    <property type="entry name" value="CID"/>
    <property type="match status" value="1"/>
</dbReference>
<dbReference type="KEGG" id="glz:GLAREA_06868"/>
<protein>
    <recommendedName>
        <fullName evidence="2">CID domain-containing protein</fullName>
    </recommendedName>
</protein>
<dbReference type="RefSeq" id="XP_008079007.1">
    <property type="nucleotide sequence ID" value="XM_008080816.1"/>
</dbReference>
<proteinExistence type="predicted"/>
<dbReference type="EMBL" id="KE145357">
    <property type="protein sequence ID" value="EPE33855.1"/>
    <property type="molecule type" value="Genomic_DNA"/>
</dbReference>
<dbReference type="InterPro" id="IPR008942">
    <property type="entry name" value="ENTH_VHS"/>
</dbReference>
<name>S3D7Z0_GLAL2</name>
<keyword evidence="4" id="KW-1185">Reference proteome</keyword>
<feature type="compositionally biased region" description="Gly residues" evidence="1">
    <location>
        <begin position="545"/>
        <end position="593"/>
    </location>
</feature>
<feature type="compositionally biased region" description="Basic and acidic residues" evidence="1">
    <location>
        <begin position="334"/>
        <end position="343"/>
    </location>
</feature>
<feature type="compositionally biased region" description="Pro residues" evidence="1">
    <location>
        <begin position="454"/>
        <end position="483"/>
    </location>
</feature>
<feature type="compositionally biased region" description="Low complexity" evidence="1">
    <location>
        <begin position="438"/>
        <end position="453"/>
    </location>
</feature>
<evidence type="ECO:0000259" key="2">
    <source>
        <dbReference type="PROSITE" id="PS51391"/>
    </source>
</evidence>
<dbReference type="HOGENOM" id="CLU_021915_1_0_1"/>
<feature type="compositionally biased region" description="Pro residues" evidence="1">
    <location>
        <begin position="515"/>
        <end position="539"/>
    </location>
</feature>
<sequence>MASHQVAIAKASFSAGLLRPDPTSLSRDDIAHFHTLLNSVVVQCTSQNVQNCKYWILENVQSPARFTALGKYMVALANSFDKASHKNGTSQREPSAKRKRLHLLYLINDLLYHANFRTRDASICTKVQPALVNLFASVGSFKDCPKHQKKITNLLDFWEENNFYSKDYVAKLREAVKNGSEIGDLTKDGIDASAVDQVSTAKLAKSTPFVMPAMHGDPSTPWYDLPAGNLMPVIEPNSTRPINPKMIKPMQFVAGPASEDLVNAVKSLLDDVKVIYGAELENDNKADWDIDELGQPIILDEITGEILEGEGYYGWSRGFCEKMKRRKKGLDLPLARENRDRSRSRSSTPGRKRRYNDSASSSPEPRRPTRRRRSYSSSQSPSPVARNGHSRPGSRNRSYSKSPPRSLSPRRPESYPSEPPPPRGPPMNQPPPPPLPFQPGFNPAFPPQHNYNNGPPPPPNFNNGPPPPPPNFPGQWPPPPPPMHFNQQAPWPIPPPPPGNPPPGMTFQQGGFPPGNYPPPQQSPYPQNGPPGNYPPVPGSFPGNPAGGWQGYGNQQGDGRGWNGNGNQGNGGWNQRGGNGNRGGGYRGGGRGW</sequence>
<dbReference type="Proteomes" id="UP000016922">
    <property type="component" value="Unassembled WGS sequence"/>
</dbReference>
<feature type="region of interest" description="Disordered" evidence="1">
    <location>
        <begin position="331"/>
        <end position="593"/>
    </location>
</feature>
<accession>S3D7Z0</accession>
<gene>
    <name evidence="3" type="ORF">GLAREA_06868</name>
</gene>
<dbReference type="STRING" id="1116229.S3D7Z0"/>
<organism evidence="3 4">
    <name type="scientific">Glarea lozoyensis (strain ATCC 20868 / MF5171)</name>
    <dbReference type="NCBI Taxonomy" id="1116229"/>
    <lineage>
        <taxon>Eukaryota</taxon>
        <taxon>Fungi</taxon>
        <taxon>Dikarya</taxon>
        <taxon>Ascomycota</taxon>
        <taxon>Pezizomycotina</taxon>
        <taxon>Leotiomycetes</taxon>
        <taxon>Helotiales</taxon>
        <taxon>Helotiaceae</taxon>
        <taxon>Glarea</taxon>
    </lineage>
</organism>
<dbReference type="GO" id="GO:0006874">
    <property type="term" value="P:intracellular calcium ion homeostasis"/>
    <property type="evidence" value="ECO:0007669"/>
    <property type="project" value="TreeGrafter"/>
</dbReference>
<dbReference type="eggNOG" id="KOG4368">
    <property type="taxonomic scope" value="Eukaryota"/>
</dbReference>
<feature type="compositionally biased region" description="Pro residues" evidence="1">
    <location>
        <begin position="417"/>
        <end position="437"/>
    </location>
</feature>
<feature type="domain" description="CID" evidence="2">
    <location>
        <begin position="25"/>
        <end position="180"/>
    </location>
</feature>
<feature type="compositionally biased region" description="Pro residues" evidence="1">
    <location>
        <begin position="491"/>
        <end position="504"/>
    </location>
</feature>
<dbReference type="PANTHER" id="PTHR12323:SF0">
    <property type="entry name" value="CALCIUM HOMEOSTASIS ENDOPLASMIC RETICULUM PROTEIN"/>
    <property type="match status" value="1"/>
</dbReference>
<dbReference type="Gene3D" id="1.25.40.90">
    <property type="match status" value="1"/>
</dbReference>
<reference evidence="3 4" key="1">
    <citation type="journal article" date="2013" name="BMC Genomics">
        <title>Genomics-driven discovery of the pneumocandin biosynthetic gene cluster in the fungus Glarea lozoyensis.</title>
        <authorList>
            <person name="Chen L."/>
            <person name="Yue Q."/>
            <person name="Zhang X."/>
            <person name="Xiang M."/>
            <person name="Wang C."/>
            <person name="Li S."/>
            <person name="Che Y."/>
            <person name="Ortiz-Lopez F.J."/>
            <person name="Bills G.F."/>
            <person name="Liu X."/>
            <person name="An Z."/>
        </authorList>
    </citation>
    <scope>NUCLEOTIDE SEQUENCE [LARGE SCALE GENOMIC DNA]</scope>
    <source>
        <strain evidence="4">ATCC 20868 / MF5171</strain>
    </source>
</reference>
<dbReference type="GeneID" id="19465921"/>
<feature type="compositionally biased region" description="Low complexity" evidence="1">
    <location>
        <begin position="397"/>
        <end position="409"/>
    </location>
</feature>
<dbReference type="AlphaFoldDB" id="S3D7Z0"/>
<dbReference type="GO" id="GO:0048471">
    <property type="term" value="C:perinuclear region of cytoplasm"/>
    <property type="evidence" value="ECO:0007669"/>
    <property type="project" value="TreeGrafter"/>
</dbReference>
<dbReference type="OrthoDB" id="21470at2759"/>